<geneLocation type="plasmid" evidence="2">
    <name>SAP067A</name>
</geneLocation>
<organism evidence="2">
    <name type="scientific">Staphylococcus aureus</name>
    <dbReference type="NCBI Taxonomy" id="1280"/>
    <lineage>
        <taxon>Bacteria</taxon>
        <taxon>Bacillati</taxon>
        <taxon>Bacillota</taxon>
        <taxon>Bacilli</taxon>
        <taxon>Bacillales</taxon>
        <taxon>Staphylococcaceae</taxon>
        <taxon>Staphylococcus</taxon>
    </lineage>
</organism>
<keyword evidence="1" id="KW-0472">Membrane</keyword>
<accession>D2JE95</accession>
<keyword evidence="2" id="KW-0614">Plasmid</keyword>
<dbReference type="EMBL" id="GQ900483">
    <property type="protein sequence ID" value="ACZ69174.1"/>
    <property type="molecule type" value="Genomic_DNA"/>
</dbReference>
<reference evidence="2" key="1">
    <citation type="submission" date="2009-08" db="EMBL/GenBank/DDBJ databases">
        <authorList>
            <person name="Gill J."/>
            <person name="Borman J."/>
            <person name="Shetty J."/>
            <person name="Hostetler J."/>
            <person name="Durkin S."/>
            <person name="Montgomery B."/>
        </authorList>
    </citation>
    <scope>NUCLEOTIDE SEQUENCE</scope>
    <source>
        <strain evidence="2">PM62</strain>
        <plasmid evidence="2">SAP067A</plasmid>
    </source>
</reference>
<gene>
    <name evidence="2" type="ORF">SAP067A_001</name>
</gene>
<feature type="transmembrane region" description="Helical" evidence="1">
    <location>
        <begin position="415"/>
        <end position="435"/>
    </location>
</feature>
<evidence type="ECO:0000313" key="2">
    <source>
        <dbReference type="EMBL" id="ACZ69174.1"/>
    </source>
</evidence>
<keyword evidence="1" id="KW-1133">Transmembrane helix</keyword>
<dbReference type="AlphaFoldDB" id="D2JE95"/>
<feature type="transmembrane region" description="Helical" evidence="1">
    <location>
        <begin position="380"/>
        <end position="403"/>
    </location>
</feature>
<proteinExistence type="predicted"/>
<evidence type="ECO:0000256" key="1">
    <source>
        <dbReference type="SAM" id="Phobius"/>
    </source>
</evidence>
<keyword evidence="1" id="KW-0812">Transmembrane</keyword>
<sequence>MPFSSTLLVAVFPSGNVTFTVFPTSCPFPDTFLLPTSVSFTLGASGAVVSVTFPFPDSDLLPDISVSVAVISLPTFNSVPSGTSTVQLPFSSTLLVAVFPSGNVTVTVFPTSCPFPDTFLLPTSVSFTLGASGAVVSVTFPFPDSDLLPDISVSVAVISLPTFNSVPSGTSTVQLPFSSTLLVAVFPSGNVTVTVFPTSCPFPDTFLLPTSVSFTLGASGAVVSVTFPFPDSDLLPDISVSVAVISLPTFNSVPSGTSTVQLPFSSTLLVAVFPSGNVTVTVFPTSCPFPDTFLLPTSVSFTLGASGAVVSVTFPFPDSDLLPDISVSVAVISLPTFNSVPSGTSTVQLPFSSTLLVAVFPSGNVTVTVFPTSCPFPDTFLLPTSVSFTLGASGAVVSVTFNFFSSISTLLKNSLIFGISLGLSMSTLILSSSFLTSSPLL</sequence>
<protein>
    <submittedName>
        <fullName evidence="2">Uncharacterized protein</fullName>
    </submittedName>
</protein>
<reference evidence="2" key="2">
    <citation type="submission" date="2009-12" db="EMBL/GenBank/DDBJ databases">
        <authorList>
            <person name="Summers A.O."/>
            <person name="Shearer J."/>
            <person name="Wireman J."/>
        </authorList>
    </citation>
    <scope>NUCLEOTIDE SEQUENCE</scope>
    <source>
        <strain evidence="2">PM62</strain>
        <plasmid evidence="2">SAP067A</plasmid>
    </source>
</reference>
<name>D2JE95_STAAU</name>